<keyword evidence="11" id="KW-1185">Reference proteome</keyword>
<evidence type="ECO:0000256" key="4">
    <source>
        <dbReference type="ARBA" id="ARBA00022840"/>
    </source>
</evidence>
<dbReference type="SMART" id="SM00470">
    <property type="entry name" value="ParB"/>
    <property type="match status" value="1"/>
</dbReference>
<dbReference type="SUPFAM" id="SSF110849">
    <property type="entry name" value="ParB/Sulfiredoxin"/>
    <property type="match status" value="1"/>
</dbReference>
<evidence type="ECO:0000259" key="9">
    <source>
        <dbReference type="SMART" id="SM00470"/>
    </source>
</evidence>
<sequence>MNTVRLPALFTPSQQQPLLLLHSRPLRIRCSSQNGAILSEKKKGPIIAELPLEQIRRPLLRTRNNNPEKVQQLMDSIADIGLQEPIDILEVEGVYYGFSGCHRYEAHQKLGLPTIRCKIRRGTQETLRHHLR</sequence>
<name>A0ABP0U671_9BRYO</name>
<dbReference type="PANTHER" id="PTHR21348">
    <property type="match status" value="1"/>
</dbReference>
<feature type="domain" description="ParB-like N-terminal" evidence="9">
    <location>
        <begin position="48"/>
        <end position="127"/>
    </location>
</feature>
<comment type="similarity">
    <text evidence="1">Belongs to the sulfiredoxin family.</text>
</comment>
<dbReference type="CDD" id="cd16395">
    <property type="entry name" value="Srx"/>
    <property type="match status" value="1"/>
</dbReference>
<dbReference type="Proteomes" id="UP001497512">
    <property type="component" value="Chromosome 19"/>
</dbReference>
<dbReference type="EC" id="1.8.98.2" evidence="2"/>
<keyword evidence="6" id="KW-0560">Oxidoreductase</keyword>
<organism evidence="10 11">
    <name type="scientific">Sphagnum troendelagicum</name>
    <dbReference type="NCBI Taxonomy" id="128251"/>
    <lineage>
        <taxon>Eukaryota</taxon>
        <taxon>Viridiplantae</taxon>
        <taxon>Streptophyta</taxon>
        <taxon>Embryophyta</taxon>
        <taxon>Bryophyta</taxon>
        <taxon>Sphagnophytina</taxon>
        <taxon>Sphagnopsida</taxon>
        <taxon>Sphagnales</taxon>
        <taxon>Sphagnaceae</taxon>
        <taxon>Sphagnum</taxon>
    </lineage>
</organism>
<dbReference type="EMBL" id="OZ019911">
    <property type="protein sequence ID" value="CAK9213758.1"/>
    <property type="molecule type" value="Genomic_DNA"/>
</dbReference>
<dbReference type="Gene3D" id="3.90.1530.10">
    <property type="entry name" value="Conserved hypothetical protein from pyrococcus furiosus pfu- 392566-001, ParB domain"/>
    <property type="match status" value="1"/>
</dbReference>
<evidence type="ECO:0000256" key="1">
    <source>
        <dbReference type="ARBA" id="ARBA00009609"/>
    </source>
</evidence>
<keyword evidence="4" id="KW-0067">ATP-binding</keyword>
<comment type="catalytic activity">
    <reaction evidence="8">
        <text>S-hydroxy-S-oxy-L-cysteinyl-[peroxiredoxin] + [protein]-dithiol + ATP = S-hydroxy-L-cysteinyl-[peroxiredoxin] + [protein]-disulfide + ADP + phosphate</text>
        <dbReference type="Rhea" id="RHEA:17545"/>
        <dbReference type="Rhea" id="RHEA-COMP:10593"/>
        <dbReference type="Rhea" id="RHEA-COMP:10594"/>
        <dbReference type="Rhea" id="RHEA-COMP:13681"/>
        <dbReference type="Rhea" id="RHEA-COMP:17976"/>
        <dbReference type="ChEBI" id="CHEBI:29950"/>
        <dbReference type="ChEBI" id="CHEBI:30616"/>
        <dbReference type="ChEBI" id="CHEBI:43474"/>
        <dbReference type="ChEBI" id="CHEBI:50058"/>
        <dbReference type="ChEBI" id="CHEBI:61973"/>
        <dbReference type="ChEBI" id="CHEBI:61974"/>
        <dbReference type="ChEBI" id="CHEBI:456216"/>
        <dbReference type="EC" id="1.8.98.2"/>
    </reaction>
</comment>
<protein>
    <recommendedName>
        <fullName evidence="2">sulfiredoxin</fullName>
        <ecNumber evidence="2">1.8.98.2</ecNumber>
    </recommendedName>
</protein>
<dbReference type="InterPro" id="IPR036086">
    <property type="entry name" value="ParB/Sulfiredoxin_sf"/>
</dbReference>
<evidence type="ECO:0000313" key="10">
    <source>
        <dbReference type="EMBL" id="CAK9213758.1"/>
    </source>
</evidence>
<dbReference type="InterPro" id="IPR003115">
    <property type="entry name" value="ParB_N"/>
</dbReference>
<reference evidence="10" key="1">
    <citation type="submission" date="2024-02" db="EMBL/GenBank/DDBJ databases">
        <authorList>
            <consortium name="ELIXIR-Norway"/>
            <consortium name="Elixir Norway"/>
        </authorList>
    </citation>
    <scope>NUCLEOTIDE SEQUENCE</scope>
</reference>
<keyword evidence="3" id="KW-0547">Nucleotide-binding</keyword>
<dbReference type="InterPro" id="IPR016692">
    <property type="entry name" value="Sulfiredoxin"/>
</dbReference>
<evidence type="ECO:0000256" key="6">
    <source>
        <dbReference type="ARBA" id="ARBA00023002"/>
    </source>
</evidence>
<proteinExistence type="inferred from homology"/>
<dbReference type="Pfam" id="PF02195">
    <property type="entry name" value="ParB_N"/>
    <property type="match status" value="1"/>
</dbReference>
<gene>
    <name evidence="10" type="ORF">CSSPTR1EN2_LOCUS11948</name>
</gene>
<keyword evidence="7" id="KW-1015">Disulfide bond</keyword>
<evidence type="ECO:0000256" key="5">
    <source>
        <dbReference type="ARBA" id="ARBA00022862"/>
    </source>
</evidence>
<evidence type="ECO:0000256" key="3">
    <source>
        <dbReference type="ARBA" id="ARBA00022741"/>
    </source>
</evidence>
<keyword evidence="5" id="KW-0049">Antioxidant</keyword>
<accession>A0ABP0U671</accession>
<dbReference type="PANTHER" id="PTHR21348:SF2">
    <property type="entry name" value="SULFIREDOXIN-1"/>
    <property type="match status" value="1"/>
</dbReference>
<evidence type="ECO:0000313" key="11">
    <source>
        <dbReference type="Proteomes" id="UP001497512"/>
    </source>
</evidence>
<evidence type="ECO:0000256" key="7">
    <source>
        <dbReference type="ARBA" id="ARBA00023157"/>
    </source>
</evidence>
<evidence type="ECO:0000256" key="8">
    <source>
        <dbReference type="ARBA" id="ARBA00047514"/>
    </source>
</evidence>
<evidence type="ECO:0000256" key="2">
    <source>
        <dbReference type="ARBA" id="ARBA00013055"/>
    </source>
</evidence>